<organism evidence="1 2">
    <name type="scientific">Smallanthus sonchifolius</name>
    <dbReference type="NCBI Taxonomy" id="185202"/>
    <lineage>
        <taxon>Eukaryota</taxon>
        <taxon>Viridiplantae</taxon>
        <taxon>Streptophyta</taxon>
        <taxon>Embryophyta</taxon>
        <taxon>Tracheophyta</taxon>
        <taxon>Spermatophyta</taxon>
        <taxon>Magnoliopsida</taxon>
        <taxon>eudicotyledons</taxon>
        <taxon>Gunneridae</taxon>
        <taxon>Pentapetalae</taxon>
        <taxon>asterids</taxon>
        <taxon>campanulids</taxon>
        <taxon>Asterales</taxon>
        <taxon>Asteraceae</taxon>
        <taxon>Asteroideae</taxon>
        <taxon>Heliantheae alliance</taxon>
        <taxon>Millerieae</taxon>
        <taxon>Smallanthus</taxon>
    </lineage>
</organism>
<name>A0ACB9JSJ1_9ASTR</name>
<protein>
    <submittedName>
        <fullName evidence="1">Uncharacterized protein</fullName>
    </submittedName>
</protein>
<reference evidence="2" key="1">
    <citation type="journal article" date="2022" name="Mol. Ecol. Resour.">
        <title>The genomes of chicory, endive, great burdock and yacon provide insights into Asteraceae palaeo-polyploidization history and plant inulin production.</title>
        <authorList>
            <person name="Fan W."/>
            <person name="Wang S."/>
            <person name="Wang H."/>
            <person name="Wang A."/>
            <person name="Jiang F."/>
            <person name="Liu H."/>
            <person name="Zhao H."/>
            <person name="Xu D."/>
            <person name="Zhang Y."/>
        </authorList>
    </citation>
    <scope>NUCLEOTIDE SEQUENCE [LARGE SCALE GENOMIC DNA]</scope>
    <source>
        <strain evidence="2">cv. Yunnan</strain>
    </source>
</reference>
<proteinExistence type="predicted"/>
<comment type="caution">
    <text evidence="1">The sequence shown here is derived from an EMBL/GenBank/DDBJ whole genome shotgun (WGS) entry which is preliminary data.</text>
</comment>
<dbReference type="Proteomes" id="UP001056120">
    <property type="component" value="Linkage Group LG03"/>
</dbReference>
<accession>A0ACB9JSJ1</accession>
<sequence>MIRAGSMACEKSDFCGVFTFQPRRHRDDGSGTSIEVDYAQLKYVTVIETTLNSKIHETSDMNLSDSKGKNFYYRSVRVGSNEGFLRSR</sequence>
<gene>
    <name evidence="1" type="ORF">L1987_10606</name>
</gene>
<reference evidence="1 2" key="2">
    <citation type="journal article" date="2022" name="Mol. Ecol. Resour.">
        <title>The genomes of chicory, endive, great burdock and yacon provide insights into Asteraceae paleo-polyploidization history and plant inulin production.</title>
        <authorList>
            <person name="Fan W."/>
            <person name="Wang S."/>
            <person name="Wang H."/>
            <person name="Wang A."/>
            <person name="Jiang F."/>
            <person name="Liu H."/>
            <person name="Zhao H."/>
            <person name="Xu D."/>
            <person name="Zhang Y."/>
        </authorList>
    </citation>
    <scope>NUCLEOTIDE SEQUENCE [LARGE SCALE GENOMIC DNA]</scope>
    <source>
        <strain evidence="2">cv. Yunnan</strain>
        <tissue evidence="1">Leaves</tissue>
    </source>
</reference>
<keyword evidence="2" id="KW-1185">Reference proteome</keyword>
<evidence type="ECO:0000313" key="2">
    <source>
        <dbReference type="Proteomes" id="UP001056120"/>
    </source>
</evidence>
<evidence type="ECO:0000313" key="1">
    <source>
        <dbReference type="EMBL" id="KAI3823003.1"/>
    </source>
</evidence>
<dbReference type="EMBL" id="CM042020">
    <property type="protein sequence ID" value="KAI3823003.1"/>
    <property type="molecule type" value="Genomic_DNA"/>
</dbReference>